<reference evidence="2" key="1">
    <citation type="journal article" date="2021" name="J Fungi (Basel)">
        <title>Virulence traits and population genomics of the black yeast Aureobasidium melanogenum.</title>
        <authorList>
            <person name="Cernosa A."/>
            <person name="Sun X."/>
            <person name="Gostincar C."/>
            <person name="Fang C."/>
            <person name="Gunde-Cimerman N."/>
            <person name="Song Z."/>
        </authorList>
    </citation>
    <scope>NUCLEOTIDE SEQUENCE</scope>
    <source>
        <strain evidence="2">EXF-9911</strain>
    </source>
</reference>
<proteinExistence type="predicted"/>
<gene>
    <name evidence="2" type="ORF">KCU76_g1</name>
</gene>
<dbReference type="EMBL" id="JAHFXF010000001">
    <property type="protein sequence ID" value="KAG9701350.1"/>
    <property type="molecule type" value="Genomic_DNA"/>
</dbReference>
<name>A0A9P8JE01_AURME</name>
<keyword evidence="1" id="KW-1133">Transmembrane helix</keyword>
<dbReference type="Proteomes" id="UP000779574">
    <property type="component" value="Unassembled WGS sequence"/>
</dbReference>
<sequence>MSMCLREKVANMAFVLCRRGGIVVFSSVLYIGSLLQARFTRSTDILTKPPRSSGLKDEGWLCERLMRNCAFTPHTLVLGETCPGQPVITLPGSYHAERYGNCTGMCTCATKQGSAVQQGEVAMEGFAHGSEACINARLRKHASCSEMTTAHVGHQHRRRFIEFQLASLHSLQLLVVGSHTRYMHISTCDPDSGILILMRWLSEILSHVRLSAEAGACIDVLQPFTSTNKSSYQ</sequence>
<organism evidence="2 3">
    <name type="scientific">Aureobasidium melanogenum</name>
    <name type="common">Aureobasidium pullulans var. melanogenum</name>
    <dbReference type="NCBI Taxonomy" id="46634"/>
    <lineage>
        <taxon>Eukaryota</taxon>
        <taxon>Fungi</taxon>
        <taxon>Dikarya</taxon>
        <taxon>Ascomycota</taxon>
        <taxon>Pezizomycotina</taxon>
        <taxon>Dothideomycetes</taxon>
        <taxon>Dothideomycetidae</taxon>
        <taxon>Dothideales</taxon>
        <taxon>Saccotheciaceae</taxon>
        <taxon>Aureobasidium</taxon>
    </lineage>
</organism>
<evidence type="ECO:0000313" key="3">
    <source>
        <dbReference type="Proteomes" id="UP000779574"/>
    </source>
</evidence>
<accession>A0A9P8JE01</accession>
<reference evidence="2" key="2">
    <citation type="submission" date="2021-08" db="EMBL/GenBank/DDBJ databases">
        <authorList>
            <person name="Gostincar C."/>
            <person name="Sun X."/>
            <person name="Song Z."/>
            <person name="Gunde-Cimerman N."/>
        </authorList>
    </citation>
    <scope>NUCLEOTIDE SEQUENCE</scope>
    <source>
        <strain evidence="2">EXF-9911</strain>
    </source>
</reference>
<feature type="non-terminal residue" evidence="2">
    <location>
        <position position="233"/>
    </location>
</feature>
<evidence type="ECO:0000313" key="2">
    <source>
        <dbReference type="EMBL" id="KAG9701350.1"/>
    </source>
</evidence>
<feature type="transmembrane region" description="Helical" evidence="1">
    <location>
        <begin position="21"/>
        <end position="39"/>
    </location>
</feature>
<dbReference type="AlphaFoldDB" id="A0A9P8JE01"/>
<keyword evidence="1" id="KW-0472">Membrane</keyword>
<protein>
    <submittedName>
        <fullName evidence="2">Uncharacterized protein</fullName>
    </submittedName>
</protein>
<keyword evidence="1" id="KW-0812">Transmembrane</keyword>
<evidence type="ECO:0000256" key="1">
    <source>
        <dbReference type="SAM" id="Phobius"/>
    </source>
</evidence>
<comment type="caution">
    <text evidence="2">The sequence shown here is derived from an EMBL/GenBank/DDBJ whole genome shotgun (WGS) entry which is preliminary data.</text>
</comment>